<dbReference type="OrthoDB" id="8442777at2"/>
<dbReference type="Pfam" id="PF04336">
    <property type="entry name" value="ACP_PD"/>
    <property type="match status" value="1"/>
</dbReference>
<keyword evidence="3" id="KW-0443">Lipid metabolism</keyword>
<keyword evidence="6" id="KW-1185">Reference proteome</keyword>
<dbReference type="PANTHER" id="PTHR38764">
    <property type="entry name" value="ACYL CARRIER PROTEIN PHOSPHODIESTERASE"/>
    <property type="match status" value="1"/>
</dbReference>
<proteinExistence type="predicted"/>
<dbReference type="PANTHER" id="PTHR38764:SF1">
    <property type="entry name" value="ACYL CARRIER PROTEIN PHOSPHODIESTERASE"/>
    <property type="match status" value="1"/>
</dbReference>
<accession>A0A8J2XML8</accession>
<organism evidence="5 6">
    <name type="scientific">Neiella marina</name>
    <dbReference type="NCBI Taxonomy" id="508461"/>
    <lineage>
        <taxon>Bacteria</taxon>
        <taxon>Pseudomonadati</taxon>
        <taxon>Pseudomonadota</taxon>
        <taxon>Gammaproteobacteria</taxon>
        <taxon>Alteromonadales</taxon>
        <taxon>Echinimonadaceae</taxon>
        <taxon>Neiella</taxon>
    </lineage>
</organism>
<dbReference type="GO" id="GO:0008770">
    <property type="term" value="F:[acyl-carrier-protein] phosphodiesterase activity"/>
    <property type="evidence" value="ECO:0007669"/>
    <property type="project" value="InterPro"/>
</dbReference>
<name>A0A8J2XML8_9GAMM</name>
<reference evidence="6" key="1">
    <citation type="journal article" date="2019" name="Int. J. Syst. Evol. Microbiol.">
        <title>The Global Catalogue of Microorganisms (GCM) 10K type strain sequencing project: providing services to taxonomists for standard genome sequencing and annotation.</title>
        <authorList>
            <consortium name="The Broad Institute Genomics Platform"/>
            <consortium name="The Broad Institute Genome Sequencing Center for Infectious Disease"/>
            <person name="Wu L."/>
            <person name="Ma J."/>
        </authorList>
    </citation>
    <scope>NUCLEOTIDE SEQUENCE [LARGE SCALE GENOMIC DNA]</scope>
    <source>
        <strain evidence="6">CGMCC 1.10130</strain>
    </source>
</reference>
<dbReference type="Proteomes" id="UP000619743">
    <property type="component" value="Unassembled WGS sequence"/>
</dbReference>
<evidence type="ECO:0000256" key="3">
    <source>
        <dbReference type="ARBA" id="ARBA00023098"/>
    </source>
</evidence>
<comment type="caution">
    <text evidence="5">The sequence shown here is derived from an EMBL/GenBank/DDBJ whole genome shotgun (WGS) entry which is preliminary data.</text>
</comment>
<sequence length="197" mass="22791">MNFLAHFHIASATQTSITGALLGDFVRGNQYLHFSPDVQLGILLHRKVDAYSDRMPYLASIRPKFKQGQRRYLGIVTDMLLDHKLSQHWSEFCSTPLTTFAHCIYQQLTPLPHMAPRYEKVRAAMSEGNWLCHYQSEEQVLYALNRISLRLKRQVDLADIGALCLQYCRPELERAITQDYPELMTQLTTWLDCQTAN</sequence>
<evidence type="ECO:0000256" key="1">
    <source>
        <dbReference type="ARBA" id="ARBA00022516"/>
    </source>
</evidence>
<protein>
    <submittedName>
        <fullName evidence="5">ACP phosphodiesterase</fullName>
    </submittedName>
</protein>
<keyword evidence="4" id="KW-0276">Fatty acid metabolism</keyword>
<evidence type="ECO:0000313" key="5">
    <source>
        <dbReference type="EMBL" id="GGA65856.1"/>
    </source>
</evidence>
<evidence type="ECO:0000313" key="6">
    <source>
        <dbReference type="Proteomes" id="UP000619743"/>
    </source>
</evidence>
<dbReference type="InterPro" id="IPR007431">
    <property type="entry name" value="ACP_PD"/>
</dbReference>
<dbReference type="AlphaFoldDB" id="A0A8J2XML8"/>
<dbReference type="EMBL" id="BMDX01000002">
    <property type="protein sequence ID" value="GGA65856.1"/>
    <property type="molecule type" value="Genomic_DNA"/>
</dbReference>
<keyword evidence="4" id="KW-0275">Fatty acid biosynthesis</keyword>
<keyword evidence="2" id="KW-0378">Hydrolase</keyword>
<evidence type="ECO:0000256" key="2">
    <source>
        <dbReference type="ARBA" id="ARBA00022801"/>
    </source>
</evidence>
<keyword evidence="1" id="KW-0444">Lipid biosynthesis</keyword>
<dbReference type="RefSeq" id="WP_087504586.1">
    <property type="nucleotide sequence ID" value="NZ_BMDX01000002.1"/>
</dbReference>
<evidence type="ECO:0000256" key="4">
    <source>
        <dbReference type="ARBA" id="ARBA00023160"/>
    </source>
</evidence>
<gene>
    <name evidence="5" type="ORF">GCM10011369_04230</name>
</gene>
<dbReference type="GO" id="GO:0006633">
    <property type="term" value="P:fatty acid biosynthetic process"/>
    <property type="evidence" value="ECO:0007669"/>
    <property type="project" value="UniProtKB-KW"/>
</dbReference>